<feature type="transmembrane region" description="Helical" evidence="1">
    <location>
        <begin position="38"/>
        <end position="59"/>
    </location>
</feature>
<comment type="caution">
    <text evidence="2">The sequence shown here is derived from an EMBL/GenBank/DDBJ whole genome shotgun (WGS) entry which is preliminary data.</text>
</comment>
<feature type="transmembrane region" description="Helical" evidence="1">
    <location>
        <begin position="6"/>
        <end position="26"/>
    </location>
</feature>
<keyword evidence="1" id="KW-0472">Membrane</keyword>
<evidence type="ECO:0000256" key="1">
    <source>
        <dbReference type="SAM" id="Phobius"/>
    </source>
</evidence>
<gene>
    <name evidence="2" type="ORF">GCM10023311_24070</name>
</gene>
<accession>A0ABP9FD20</accession>
<proteinExistence type="predicted"/>
<organism evidence="2 3">
    <name type="scientific">Flaviramulus aquimarinus</name>
    <dbReference type="NCBI Taxonomy" id="1170456"/>
    <lineage>
        <taxon>Bacteria</taxon>
        <taxon>Pseudomonadati</taxon>
        <taxon>Bacteroidota</taxon>
        <taxon>Flavobacteriia</taxon>
        <taxon>Flavobacteriales</taxon>
        <taxon>Flavobacteriaceae</taxon>
        <taxon>Flaviramulus</taxon>
    </lineage>
</organism>
<keyword evidence="1" id="KW-0812">Transmembrane</keyword>
<sequence>MIFPYLLTTLLFFGVLSITLALIFYTSSLPRFNKFYNIVPALLLCYFIPSILSSVGLIADKWIDVSATINHLKSLYGNLDGVTNLETLKDYVLLTI</sequence>
<dbReference type="Proteomes" id="UP001500433">
    <property type="component" value="Unassembled WGS sequence"/>
</dbReference>
<evidence type="ECO:0000313" key="3">
    <source>
        <dbReference type="Proteomes" id="UP001500433"/>
    </source>
</evidence>
<name>A0ABP9FD20_9FLAO</name>
<evidence type="ECO:0000313" key="2">
    <source>
        <dbReference type="EMBL" id="GAA4898366.1"/>
    </source>
</evidence>
<dbReference type="EMBL" id="BAABJH010000006">
    <property type="protein sequence ID" value="GAA4898366.1"/>
    <property type="molecule type" value="Genomic_DNA"/>
</dbReference>
<keyword evidence="3" id="KW-1185">Reference proteome</keyword>
<reference evidence="3" key="1">
    <citation type="journal article" date="2019" name="Int. J. Syst. Evol. Microbiol.">
        <title>The Global Catalogue of Microorganisms (GCM) 10K type strain sequencing project: providing services to taxonomists for standard genome sequencing and annotation.</title>
        <authorList>
            <consortium name="The Broad Institute Genomics Platform"/>
            <consortium name="The Broad Institute Genome Sequencing Center for Infectious Disease"/>
            <person name="Wu L."/>
            <person name="Ma J."/>
        </authorList>
    </citation>
    <scope>NUCLEOTIDE SEQUENCE [LARGE SCALE GENOMIC DNA]</scope>
    <source>
        <strain evidence="3">JCM 18274</strain>
    </source>
</reference>
<keyword evidence="1" id="KW-1133">Transmembrane helix</keyword>
<protein>
    <submittedName>
        <fullName evidence="2">Uncharacterized protein</fullName>
    </submittedName>
</protein>